<dbReference type="OrthoDB" id="9809364at2"/>
<dbReference type="SUPFAM" id="SSF82171">
    <property type="entry name" value="DPP6 N-terminal domain-like"/>
    <property type="match status" value="1"/>
</dbReference>
<comment type="subcellular location">
    <subcellularLocation>
        <location evidence="1">Cell outer membrane</location>
    </subcellularLocation>
</comment>
<sequence length="622" mass="69267">MKKIYISLSFVLTFFSGYSQNNDTKSADKLYKSYEYVTAAKEYLKLVDKQKADTYVYKQLADCYYNMFNAVEAEKWYAKTVETPQDGETYFRYAQMLKANKKYEEANTLMDKFAAASPGDSRAKNYLAEKNYVANLSKQKKQFDVNSIEINSKYSDFGALLNGNTLYMSSARNESRKTYNWNGQPKLDLYKVDFTDNKANGEVTTITELNTKFHEGPVALSADGNTIYFTRESFFENDFVKSDDKKNKFGKMYLFKATNKEGKWENITALSFNGKEFNTSNPSLSKDGTTLYFNSDRPGGIGGNDIWKISVNSDGTFGTPENLGGPINTEGSEQFPFIADDNTLYFSSNGNTSFGGLDVFSYNMNTKKIVNLGAPVNTEKDDFGFSFNQAKNLAFFSSNREGGKGDDDIYQAIPVCNVDLLATVKNAKTGEVLSQATLAFVDDKGVVAANGTTSDNGTASLNLDCDKVYTVNADRYGFISSSVTLQKSKGETPLEILLNPTEAIVTETEVILNDVYFEFNRSNITQLGASELDKLVDVMSKYPKMVISAKSHTDSRGNDKYNLNLSERRAKSTVQYVISKGIAAERISGQGMGETSPKVVCDPCSEEQHATNRRSEFLIISK</sequence>
<gene>
    <name evidence="6" type="ORF">EQG63_03610</name>
</gene>
<dbReference type="SUPFAM" id="SSF48452">
    <property type="entry name" value="TPR-like"/>
    <property type="match status" value="1"/>
</dbReference>
<dbReference type="Gene3D" id="1.25.40.10">
    <property type="entry name" value="Tetratricopeptide repeat domain"/>
    <property type="match status" value="1"/>
</dbReference>
<comment type="caution">
    <text evidence="6">The sequence shown here is derived from an EMBL/GenBank/DDBJ whole genome shotgun (WGS) entry which is preliminary data.</text>
</comment>
<evidence type="ECO:0000259" key="5">
    <source>
        <dbReference type="PROSITE" id="PS51123"/>
    </source>
</evidence>
<dbReference type="InterPro" id="IPR036737">
    <property type="entry name" value="OmpA-like_sf"/>
</dbReference>
<dbReference type="CDD" id="cd07185">
    <property type="entry name" value="OmpA_C-like"/>
    <property type="match status" value="1"/>
</dbReference>
<dbReference type="InterPro" id="IPR011659">
    <property type="entry name" value="WD40"/>
</dbReference>
<dbReference type="InterPro" id="IPR050330">
    <property type="entry name" value="Bact_OuterMem_StrucFunc"/>
</dbReference>
<dbReference type="Gene3D" id="2.120.10.30">
    <property type="entry name" value="TolB, C-terminal domain"/>
    <property type="match status" value="1"/>
</dbReference>
<evidence type="ECO:0000256" key="1">
    <source>
        <dbReference type="ARBA" id="ARBA00004442"/>
    </source>
</evidence>
<dbReference type="GO" id="GO:0009279">
    <property type="term" value="C:cell outer membrane"/>
    <property type="evidence" value="ECO:0007669"/>
    <property type="project" value="UniProtKB-SubCell"/>
</dbReference>
<evidence type="ECO:0000256" key="2">
    <source>
        <dbReference type="ARBA" id="ARBA00023136"/>
    </source>
</evidence>
<dbReference type="InterPro" id="IPR006665">
    <property type="entry name" value="OmpA-like"/>
</dbReference>
<evidence type="ECO:0000313" key="7">
    <source>
        <dbReference type="Proteomes" id="UP000290283"/>
    </source>
</evidence>
<evidence type="ECO:0000313" key="6">
    <source>
        <dbReference type="EMBL" id="RXR21035.1"/>
    </source>
</evidence>
<accession>A0A4Q1K6H7</accession>
<dbReference type="PROSITE" id="PS51123">
    <property type="entry name" value="OMPA_2"/>
    <property type="match status" value="1"/>
</dbReference>
<keyword evidence="3" id="KW-0998">Cell outer membrane</keyword>
<dbReference type="EMBL" id="SBKO01000001">
    <property type="protein sequence ID" value="RXR21035.1"/>
    <property type="molecule type" value="Genomic_DNA"/>
</dbReference>
<dbReference type="Gene3D" id="3.30.1330.60">
    <property type="entry name" value="OmpA-like domain"/>
    <property type="match status" value="1"/>
</dbReference>
<dbReference type="InterPro" id="IPR011990">
    <property type="entry name" value="TPR-like_helical_dom_sf"/>
</dbReference>
<dbReference type="PANTHER" id="PTHR30329:SF21">
    <property type="entry name" value="LIPOPROTEIN YIAD-RELATED"/>
    <property type="match status" value="1"/>
</dbReference>
<evidence type="ECO:0000256" key="3">
    <source>
        <dbReference type="ARBA" id="ARBA00023237"/>
    </source>
</evidence>
<dbReference type="Pfam" id="PF00691">
    <property type="entry name" value="OmpA"/>
    <property type="match status" value="1"/>
</dbReference>
<dbReference type="InterPro" id="IPR006664">
    <property type="entry name" value="OMP_bac"/>
</dbReference>
<dbReference type="Pfam" id="PF07676">
    <property type="entry name" value="PD40"/>
    <property type="match status" value="3"/>
</dbReference>
<dbReference type="InterPro" id="IPR011042">
    <property type="entry name" value="6-blade_b-propeller_TolB-like"/>
</dbReference>
<proteinExistence type="predicted"/>
<dbReference type="RefSeq" id="WP_129434516.1">
    <property type="nucleotide sequence ID" value="NZ_SBKO01000001.1"/>
</dbReference>
<keyword evidence="7" id="KW-1185">Reference proteome</keyword>
<dbReference type="AlphaFoldDB" id="A0A4Q1K6H7"/>
<organism evidence="6 7">
    <name type="scientific">Flavobacterium amnicola</name>
    <dbReference type="NCBI Taxonomy" id="2506422"/>
    <lineage>
        <taxon>Bacteria</taxon>
        <taxon>Pseudomonadati</taxon>
        <taxon>Bacteroidota</taxon>
        <taxon>Flavobacteriia</taxon>
        <taxon>Flavobacteriales</taxon>
        <taxon>Flavobacteriaceae</taxon>
        <taxon>Flavobacterium</taxon>
    </lineage>
</organism>
<feature type="domain" description="OmpA-like" evidence="5">
    <location>
        <begin position="504"/>
        <end position="622"/>
    </location>
</feature>
<dbReference type="PANTHER" id="PTHR30329">
    <property type="entry name" value="STATOR ELEMENT OF FLAGELLAR MOTOR COMPLEX"/>
    <property type="match status" value="1"/>
</dbReference>
<dbReference type="PRINTS" id="PR01021">
    <property type="entry name" value="OMPADOMAIN"/>
</dbReference>
<dbReference type="SUPFAM" id="SSF103088">
    <property type="entry name" value="OmpA-like"/>
    <property type="match status" value="1"/>
</dbReference>
<reference evidence="7" key="1">
    <citation type="submission" date="2019-01" db="EMBL/GenBank/DDBJ databases">
        <title>Cytophagaceae bacterium strain CAR-16.</title>
        <authorList>
            <person name="Chen W.-M."/>
        </authorList>
    </citation>
    <scope>NUCLEOTIDE SEQUENCE [LARGE SCALE GENOMIC DNA]</scope>
    <source>
        <strain evidence="7">LLJ-11</strain>
    </source>
</reference>
<protein>
    <submittedName>
        <fullName evidence="6">Cell envelope biogenesis protein OmpA</fullName>
    </submittedName>
</protein>
<keyword evidence="2 4" id="KW-0472">Membrane</keyword>
<evidence type="ECO:0000256" key="4">
    <source>
        <dbReference type="PROSITE-ProRule" id="PRU00473"/>
    </source>
</evidence>
<name>A0A4Q1K6H7_9FLAO</name>
<dbReference type="Proteomes" id="UP000290283">
    <property type="component" value="Unassembled WGS sequence"/>
</dbReference>